<feature type="domain" description="N-acetyltransferase" evidence="1">
    <location>
        <begin position="14"/>
        <end position="161"/>
    </location>
</feature>
<sequence>MKPLTVPHELCTARLRLRAPSPADAEASLAAQLASRAELKHWMAWAQEEPTLEQVRANLTAAAERFHSGEELRYHVWDAAGRELIGSSGFHALDWRVPKGEIGYWTATPHTGQGHALEVVQALTTLALTPQGSGGLGFHRLEIRCDPLNGRSRRIPERLGYGLDACLVNDTVSSDGTELRDTLVYSLTR</sequence>
<evidence type="ECO:0000313" key="2">
    <source>
        <dbReference type="EMBL" id="GHF99319.1"/>
    </source>
</evidence>
<keyword evidence="2" id="KW-0687">Ribonucleoprotein</keyword>
<reference evidence="3" key="1">
    <citation type="journal article" date="2019" name="Int. J. Syst. Evol. Microbiol.">
        <title>The Global Catalogue of Microorganisms (GCM) 10K type strain sequencing project: providing services to taxonomists for standard genome sequencing and annotation.</title>
        <authorList>
            <consortium name="The Broad Institute Genomics Platform"/>
            <consortium name="The Broad Institute Genome Sequencing Center for Infectious Disease"/>
            <person name="Wu L."/>
            <person name="Ma J."/>
        </authorList>
    </citation>
    <scope>NUCLEOTIDE SEQUENCE [LARGE SCALE GENOMIC DNA]</scope>
    <source>
        <strain evidence="3">CGMCC 1.18439</strain>
    </source>
</reference>
<dbReference type="Pfam" id="PF13302">
    <property type="entry name" value="Acetyltransf_3"/>
    <property type="match status" value="1"/>
</dbReference>
<dbReference type="GO" id="GO:0005840">
    <property type="term" value="C:ribosome"/>
    <property type="evidence" value="ECO:0007669"/>
    <property type="project" value="UniProtKB-KW"/>
</dbReference>
<dbReference type="EMBL" id="BNAL01000008">
    <property type="protein sequence ID" value="GHF99319.1"/>
    <property type="molecule type" value="Genomic_DNA"/>
</dbReference>
<dbReference type="InterPro" id="IPR000182">
    <property type="entry name" value="GNAT_dom"/>
</dbReference>
<comment type="caution">
    <text evidence="2">The sequence shown here is derived from an EMBL/GenBank/DDBJ whole genome shotgun (WGS) entry which is preliminary data.</text>
</comment>
<evidence type="ECO:0000313" key="3">
    <source>
        <dbReference type="Proteomes" id="UP000632154"/>
    </source>
</evidence>
<dbReference type="InterPro" id="IPR051908">
    <property type="entry name" value="Ribosomal_N-acetyltransferase"/>
</dbReference>
<organism evidence="2 3">
    <name type="scientific">Deinococcus piscis</name>
    <dbReference type="NCBI Taxonomy" id="394230"/>
    <lineage>
        <taxon>Bacteria</taxon>
        <taxon>Thermotogati</taxon>
        <taxon>Deinococcota</taxon>
        <taxon>Deinococci</taxon>
        <taxon>Deinococcales</taxon>
        <taxon>Deinococcaceae</taxon>
        <taxon>Deinococcus</taxon>
    </lineage>
</organism>
<proteinExistence type="predicted"/>
<name>A0ABQ3K463_9DEIO</name>
<dbReference type="Gene3D" id="3.40.630.30">
    <property type="match status" value="1"/>
</dbReference>
<dbReference type="PANTHER" id="PTHR43441">
    <property type="entry name" value="RIBOSOMAL-PROTEIN-SERINE ACETYLTRANSFERASE"/>
    <property type="match status" value="1"/>
</dbReference>
<dbReference type="InterPro" id="IPR016181">
    <property type="entry name" value="Acyl_CoA_acyltransferase"/>
</dbReference>
<dbReference type="PANTHER" id="PTHR43441:SF3">
    <property type="entry name" value="ACETYLTRANSFERASE"/>
    <property type="match status" value="1"/>
</dbReference>
<keyword evidence="2" id="KW-0689">Ribosomal protein</keyword>
<protein>
    <submittedName>
        <fullName evidence="2">Ribosomal protein N-acetyltransferase</fullName>
    </submittedName>
</protein>
<dbReference type="SUPFAM" id="SSF55729">
    <property type="entry name" value="Acyl-CoA N-acyltransferases (Nat)"/>
    <property type="match status" value="1"/>
</dbReference>
<evidence type="ECO:0000259" key="1">
    <source>
        <dbReference type="Pfam" id="PF13302"/>
    </source>
</evidence>
<keyword evidence="3" id="KW-1185">Reference proteome</keyword>
<dbReference type="RefSeq" id="WP_189642500.1">
    <property type="nucleotide sequence ID" value="NZ_BNAL01000008.1"/>
</dbReference>
<dbReference type="Proteomes" id="UP000632154">
    <property type="component" value="Unassembled WGS sequence"/>
</dbReference>
<gene>
    <name evidence="2" type="ORF">GCM10017783_09150</name>
</gene>
<accession>A0ABQ3K463</accession>